<dbReference type="CDD" id="cd01998">
    <property type="entry name" value="MnmA_TRMU-like"/>
    <property type="match status" value="1"/>
</dbReference>
<dbReference type="FunFam" id="2.40.30.10:FF:000023">
    <property type="entry name" value="tRNA-specific 2-thiouridylase MnmA"/>
    <property type="match status" value="1"/>
</dbReference>
<evidence type="ECO:0000256" key="2">
    <source>
        <dbReference type="ARBA" id="ARBA00022555"/>
    </source>
</evidence>
<dbReference type="FunFam" id="2.30.30.280:FF:000001">
    <property type="entry name" value="tRNA-specific 2-thiouridylase MnmA"/>
    <property type="match status" value="1"/>
</dbReference>
<dbReference type="HAMAP" id="MF_00144">
    <property type="entry name" value="tRNA_thiouridyl_MnmA"/>
    <property type="match status" value="1"/>
</dbReference>
<feature type="active site" description="Nucleophile" evidence="10">
    <location>
        <position position="105"/>
    </location>
</feature>
<dbReference type="PANTHER" id="PTHR11933">
    <property type="entry name" value="TRNA 5-METHYLAMINOMETHYL-2-THIOURIDYLATE -METHYLTRANSFERASE"/>
    <property type="match status" value="1"/>
</dbReference>
<feature type="binding site" evidence="10">
    <location>
        <position position="129"/>
    </location>
    <ligand>
        <name>ATP</name>
        <dbReference type="ChEBI" id="CHEBI:30616"/>
    </ligand>
</feature>
<name>A0A855X797_9BACT</name>
<evidence type="ECO:0000259" key="12">
    <source>
        <dbReference type="Pfam" id="PF20259"/>
    </source>
</evidence>
<feature type="binding site" evidence="10">
    <location>
        <position position="34"/>
    </location>
    <ligand>
        <name>ATP</name>
        <dbReference type="ChEBI" id="CHEBI:30616"/>
    </ligand>
</feature>
<dbReference type="GO" id="GO:0000049">
    <property type="term" value="F:tRNA binding"/>
    <property type="evidence" value="ECO:0007669"/>
    <property type="project" value="UniProtKB-KW"/>
</dbReference>
<comment type="similarity">
    <text evidence="10">Belongs to the MnmA/TRMU family.</text>
</comment>
<evidence type="ECO:0000313" key="13">
    <source>
        <dbReference type="EMBL" id="PWB73520.1"/>
    </source>
</evidence>
<feature type="domain" description="tRNA-specific 2-thiouridylase MnmA-like central" evidence="12">
    <location>
        <begin position="224"/>
        <end position="278"/>
    </location>
</feature>
<feature type="binding site" evidence="10">
    <location>
        <begin position="8"/>
        <end position="15"/>
    </location>
    <ligand>
        <name>ATP</name>
        <dbReference type="ChEBI" id="CHEBI:30616"/>
    </ligand>
</feature>
<feature type="region of interest" description="Interaction with tRNA" evidence="10">
    <location>
        <begin position="152"/>
        <end position="154"/>
    </location>
</feature>
<feature type="active site" description="Cysteine persulfide intermediate" evidence="10">
    <location>
        <position position="202"/>
    </location>
</feature>
<dbReference type="Pfam" id="PF20258">
    <property type="entry name" value="tRNA_Me_trans_C"/>
    <property type="match status" value="1"/>
</dbReference>
<dbReference type="Proteomes" id="UP000250918">
    <property type="component" value="Unassembled WGS sequence"/>
</dbReference>
<organism evidence="13 14">
    <name type="scientific">candidate division GN15 bacterium</name>
    <dbReference type="NCBI Taxonomy" id="2072418"/>
    <lineage>
        <taxon>Bacteria</taxon>
        <taxon>candidate division GN15</taxon>
    </lineage>
</organism>
<evidence type="ECO:0000256" key="6">
    <source>
        <dbReference type="ARBA" id="ARBA00022840"/>
    </source>
</evidence>
<dbReference type="Gene3D" id="3.40.50.620">
    <property type="entry name" value="HUPs"/>
    <property type="match status" value="1"/>
</dbReference>
<reference evidence="13 14" key="1">
    <citation type="journal article" date="2018" name="ISME J.">
        <title>A methanotrophic archaeon couples anaerobic oxidation of methane to Fe(III) reduction.</title>
        <authorList>
            <person name="Cai C."/>
            <person name="Leu A.O."/>
            <person name="Xie G.J."/>
            <person name="Guo J."/>
            <person name="Feng Y."/>
            <person name="Zhao J.X."/>
            <person name="Tyson G.W."/>
            <person name="Yuan Z."/>
            <person name="Hu S."/>
        </authorList>
    </citation>
    <scope>NUCLEOTIDE SEQUENCE [LARGE SCALE GENOMIC DNA]</scope>
    <source>
        <strain evidence="13">FeB_12</strain>
    </source>
</reference>
<proteinExistence type="inferred from homology"/>
<dbReference type="InterPro" id="IPR023382">
    <property type="entry name" value="MnmA-like_central_sf"/>
</dbReference>
<dbReference type="FunFam" id="3.40.50.620:FF:000115">
    <property type="entry name" value="tRNA-specific 2-thiouridylase MnmA"/>
    <property type="match status" value="1"/>
</dbReference>
<dbReference type="InterPro" id="IPR004506">
    <property type="entry name" value="MnmA-like"/>
</dbReference>
<accession>A0A855X797</accession>
<evidence type="ECO:0000256" key="10">
    <source>
        <dbReference type="HAMAP-Rule" id="MF_00144"/>
    </source>
</evidence>
<dbReference type="GO" id="GO:0005524">
    <property type="term" value="F:ATP binding"/>
    <property type="evidence" value="ECO:0007669"/>
    <property type="project" value="UniProtKB-KW"/>
</dbReference>
<keyword evidence="6 10" id="KW-0067">ATP-binding</keyword>
<evidence type="ECO:0000256" key="8">
    <source>
        <dbReference type="ARBA" id="ARBA00023157"/>
    </source>
</evidence>
<dbReference type="InterPro" id="IPR046885">
    <property type="entry name" value="MnmA-like_C"/>
</dbReference>
<dbReference type="Pfam" id="PF03054">
    <property type="entry name" value="tRNA_Me_trans"/>
    <property type="match status" value="1"/>
</dbReference>
<dbReference type="PANTHER" id="PTHR11933:SF5">
    <property type="entry name" value="MITOCHONDRIAL TRNA-SPECIFIC 2-THIOURIDYLASE 1"/>
    <property type="match status" value="1"/>
</dbReference>
<evidence type="ECO:0000256" key="7">
    <source>
        <dbReference type="ARBA" id="ARBA00022884"/>
    </source>
</evidence>
<dbReference type="EMBL" id="PQAP01000052">
    <property type="protein sequence ID" value="PWB73520.1"/>
    <property type="molecule type" value="Genomic_DNA"/>
</dbReference>
<sequence>MSARVLVAMSGGVDSSVAALLLKEEGYTVIGAHMKLWDYVDVGGDIHKDGRCCTIDSITDCRFVCDAIGAPFYVLNLSAEFRETVIENFVSEYRAGRTPNPCVRCNSEVKWDAFLKKADELGCEYIATGHYAFIERGEEGTYRIRKGVDQTRDQSYVLWGVSQDALKRTLMPLGRLLKSEVREIAARHGLRTATKPESREICFVADDDYRRFLSEYEAHRGRSFEPGDIVGEDGSVLGRHNGTAFYTIGQRKGLGVTSPRPLYVQRIDVGSNQVIVGEEDSLYRGELLAERINWTGKKPTADTFDAEVKIRYLHAPARARLVPLTAHSARVIFVEKQRAVTPGQSVVFYDGDVVLGGGLIANIP</sequence>
<evidence type="ECO:0000313" key="14">
    <source>
        <dbReference type="Proteomes" id="UP000250918"/>
    </source>
</evidence>
<dbReference type="InterPro" id="IPR046884">
    <property type="entry name" value="MnmA-like_central"/>
</dbReference>
<dbReference type="SUPFAM" id="SSF52402">
    <property type="entry name" value="Adenine nucleotide alpha hydrolases-like"/>
    <property type="match status" value="1"/>
</dbReference>
<evidence type="ECO:0000256" key="5">
    <source>
        <dbReference type="ARBA" id="ARBA00022741"/>
    </source>
</evidence>
<comment type="caution">
    <text evidence="13">The sequence shown here is derived from an EMBL/GenBank/DDBJ whole genome shotgun (WGS) entry which is preliminary data.</text>
</comment>
<evidence type="ECO:0000256" key="1">
    <source>
        <dbReference type="ARBA" id="ARBA00022490"/>
    </source>
</evidence>
<feature type="site" description="Interaction with tRNA" evidence="10">
    <location>
        <position position="130"/>
    </location>
</feature>
<dbReference type="NCBIfam" id="TIGR00420">
    <property type="entry name" value="trmU"/>
    <property type="match status" value="1"/>
</dbReference>
<evidence type="ECO:0000259" key="11">
    <source>
        <dbReference type="Pfam" id="PF20258"/>
    </source>
</evidence>
<dbReference type="GO" id="GO:0002143">
    <property type="term" value="P:tRNA wobble position uridine thiolation"/>
    <property type="evidence" value="ECO:0007669"/>
    <property type="project" value="TreeGrafter"/>
</dbReference>
<comment type="caution">
    <text evidence="10">Lacks conserved residue(s) required for the propagation of feature annotation.</text>
</comment>
<keyword evidence="5 10" id="KW-0547">Nucleotide-binding</keyword>
<dbReference type="Gene3D" id="2.40.30.10">
    <property type="entry name" value="Translation factors"/>
    <property type="match status" value="1"/>
</dbReference>
<evidence type="ECO:0000256" key="4">
    <source>
        <dbReference type="ARBA" id="ARBA00022694"/>
    </source>
</evidence>
<feature type="site" description="Interaction with tRNA" evidence="10">
    <location>
        <position position="344"/>
    </location>
</feature>
<comment type="catalytic activity">
    <reaction evidence="9 10">
        <text>S-sulfanyl-L-cysteinyl-[protein] + uridine(34) in tRNA + AH2 + ATP = 2-thiouridine(34) in tRNA + L-cysteinyl-[protein] + A + AMP + diphosphate + H(+)</text>
        <dbReference type="Rhea" id="RHEA:47032"/>
        <dbReference type="Rhea" id="RHEA-COMP:10131"/>
        <dbReference type="Rhea" id="RHEA-COMP:11726"/>
        <dbReference type="Rhea" id="RHEA-COMP:11727"/>
        <dbReference type="Rhea" id="RHEA-COMP:11728"/>
        <dbReference type="ChEBI" id="CHEBI:13193"/>
        <dbReference type="ChEBI" id="CHEBI:15378"/>
        <dbReference type="ChEBI" id="CHEBI:17499"/>
        <dbReference type="ChEBI" id="CHEBI:29950"/>
        <dbReference type="ChEBI" id="CHEBI:30616"/>
        <dbReference type="ChEBI" id="CHEBI:33019"/>
        <dbReference type="ChEBI" id="CHEBI:61963"/>
        <dbReference type="ChEBI" id="CHEBI:65315"/>
        <dbReference type="ChEBI" id="CHEBI:87170"/>
        <dbReference type="ChEBI" id="CHEBI:456215"/>
        <dbReference type="EC" id="2.8.1.13"/>
    </reaction>
</comment>
<dbReference type="InterPro" id="IPR014729">
    <property type="entry name" value="Rossmann-like_a/b/a_fold"/>
</dbReference>
<gene>
    <name evidence="10" type="primary">mnmA</name>
    <name evidence="13" type="ORF">C3F09_05100</name>
</gene>
<dbReference type="NCBIfam" id="NF001138">
    <property type="entry name" value="PRK00143.1"/>
    <property type="match status" value="1"/>
</dbReference>
<keyword evidence="3 10" id="KW-0808">Transferase</keyword>
<evidence type="ECO:0000256" key="3">
    <source>
        <dbReference type="ARBA" id="ARBA00022679"/>
    </source>
</evidence>
<keyword evidence="2 10" id="KW-0820">tRNA-binding</keyword>
<keyword evidence="8 10" id="KW-1015">Disulfide bond</keyword>
<keyword evidence="7 10" id="KW-0694">RNA-binding</keyword>
<comment type="subcellular location">
    <subcellularLocation>
        <location evidence="10">Cytoplasm</location>
    </subcellularLocation>
</comment>
<dbReference type="Gene3D" id="2.30.30.280">
    <property type="entry name" value="Adenine nucleotide alpha hydrolases-like domains"/>
    <property type="match status" value="1"/>
</dbReference>
<feature type="disulfide bond" description="Alternate" evidence="10">
    <location>
        <begin position="105"/>
        <end position="202"/>
    </location>
</feature>
<dbReference type="AlphaFoldDB" id="A0A855X797"/>
<feature type="region of interest" description="Interaction with tRNA" evidence="10">
    <location>
        <begin position="311"/>
        <end position="312"/>
    </location>
</feature>
<comment type="function">
    <text evidence="10">Catalyzes the 2-thiolation of uridine at the wobble position (U34) of tRNA, leading to the formation of s(2)U34.</text>
</comment>
<feature type="domain" description="tRNA-specific 2-thiouridylase MnmA-like C-terminal" evidence="11">
    <location>
        <begin position="286"/>
        <end position="360"/>
    </location>
</feature>
<keyword evidence="4 10" id="KW-0819">tRNA processing</keyword>
<keyword evidence="1 10" id="KW-0963">Cytoplasm</keyword>
<dbReference type="EC" id="2.8.1.13" evidence="10"/>
<protein>
    <recommendedName>
        <fullName evidence="10">tRNA-specific 2-thiouridylase MnmA</fullName>
        <ecNumber evidence="10">2.8.1.13</ecNumber>
    </recommendedName>
</protein>
<evidence type="ECO:0000256" key="9">
    <source>
        <dbReference type="ARBA" id="ARBA00051542"/>
    </source>
</evidence>
<dbReference type="Pfam" id="PF20259">
    <property type="entry name" value="tRNA_Me_trans_M"/>
    <property type="match status" value="1"/>
</dbReference>
<dbReference type="GO" id="GO:0103016">
    <property type="term" value="F:tRNA-uridine 2-sulfurtransferase activity"/>
    <property type="evidence" value="ECO:0007669"/>
    <property type="project" value="UniProtKB-EC"/>
</dbReference>
<dbReference type="GO" id="GO:0005737">
    <property type="term" value="C:cytoplasm"/>
    <property type="evidence" value="ECO:0007669"/>
    <property type="project" value="UniProtKB-SubCell"/>
</dbReference>